<evidence type="ECO:0000256" key="1">
    <source>
        <dbReference type="ARBA" id="ARBA00022723"/>
    </source>
</evidence>
<organism evidence="6 7">
    <name type="scientific">Coilia grayii</name>
    <name type="common">Gray's grenadier anchovy</name>
    <dbReference type="NCBI Taxonomy" id="363190"/>
    <lineage>
        <taxon>Eukaryota</taxon>
        <taxon>Metazoa</taxon>
        <taxon>Chordata</taxon>
        <taxon>Craniata</taxon>
        <taxon>Vertebrata</taxon>
        <taxon>Euteleostomi</taxon>
        <taxon>Actinopterygii</taxon>
        <taxon>Neopterygii</taxon>
        <taxon>Teleostei</taxon>
        <taxon>Clupei</taxon>
        <taxon>Clupeiformes</taxon>
        <taxon>Clupeoidei</taxon>
        <taxon>Engraulidae</taxon>
        <taxon>Coilinae</taxon>
        <taxon>Coilia</taxon>
    </lineage>
</organism>
<dbReference type="GO" id="GO:0008270">
    <property type="term" value="F:zinc ion binding"/>
    <property type="evidence" value="ECO:0007669"/>
    <property type="project" value="UniProtKB-KW"/>
</dbReference>
<dbReference type="Proteomes" id="UP001591681">
    <property type="component" value="Unassembled WGS sequence"/>
</dbReference>
<dbReference type="Gene3D" id="3.30.40.10">
    <property type="entry name" value="Zinc/RING finger domain, C3HC4 (zinc finger)"/>
    <property type="match status" value="1"/>
</dbReference>
<evidence type="ECO:0000259" key="5">
    <source>
        <dbReference type="PROSITE" id="PS50089"/>
    </source>
</evidence>
<evidence type="ECO:0000313" key="6">
    <source>
        <dbReference type="EMBL" id="KAL2095614.1"/>
    </source>
</evidence>
<dbReference type="AlphaFoldDB" id="A0ABD1K941"/>
<dbReference type="EMBL" id="JBHFQA010000007">
    <property type="protein sequence ID" value="KAL2095614.1"/>
    <property type="molecule type" value="Genomic_DNA"/>
</dbReference>
<protein>
    <recommendedName>
        <fullName evidence="5">RING-type domain-containing protein</fullName>
    </recommendedName>
</protein>
<dbReference type="InterPro" id="IPR013083">
    <property type="entry name" value="Znf_RING/FYVE/PHD"/>
</dbReference>
<proteinExistence type="predicted"/>
<name>A0ABD1K941_9TELE</name>
<evidence type="ECO:0000256" key="3">
    <source>
        <dbReference type="ARBA" id="ARBA00022833"/>
    </source>
</evidence>
<keyword evidence="7" id="KW-1185">Reference proteome</keyword>
<dbReference type="PROSITE" id="PS50089">
    <property type="entry name" value="ZF_RING_2"/>
    <property type="match status" value="1"/>
</dbReference>
<evidence type="ECO:0000256" key="2">
    <source>
        <dbReference type="ARBA" id="ARBA00022771"/>
    </source>
</evidence>
<keyword evidence="3" id="KW-0862">Zinc</keyword>
<gene>
    <name evidence="6" type="ORF">ACEWY4_007762</name>
</gene>
<reference evidence="6 7" key="1">
    <citation type="submission" date="2024-09" db="EMBL/GenBank/DDBJ databases">
        <title>A chromosome-level genome assembly of Gray's grenadier anchovy, Coilia grayii.</title>
        <authorList>
            <person name="Fu Z."/>
        </authorList>
    </citation>
    <scope>NUCLEOTIDE SEQUENCE [LARGE SCALE GENOMIC DNA]</scope>
    <source>
        <strain evidence="6">G4</strain>
        <tissue evidence="6">Muscle</tissue>
    </source>
</reference>
<dbReference type="SUPFAM" id="SSF57850">
    <property type="entry name" value="RING/U-box"/>
    <property type="match status" value="1"/>
</dbReference>
<accession>A0ABD1K941</accession>
<feature type="domain" description="RING-type" evidence="5">
    <location>
        <begin position="140"/>
        <end position="180"/>
    </location>
</feature>
<keyword evidence="1" id="KW-0479">Metal-binding</keyword>
<comment type="caution">
    <text evidence="6">The sequence shown here is derived from an EMBL/GenBank/DDBJ whole genome shotgun (WGS) entry which is preliminary data.</text>
</comment>
<evidence type="ECO:0000313" key="7">
    <source>
        <dbReference type="Proteomes" id="UP001591681"/>
    </source>
</evidence>
<dbReference type="InterPro" id="IPR001841">
    <property type="entry name" value="Znf_RING"/>
</dbReference>
<evidence type="ECO:0000256" key="4">
    <source>
        <dbReference type="PROSITE-ProRule" id="PRU00175"/>
    </source>
</evidence>
<sequence>MVMVRFAESEASLQGIATKVQDAIGSHEPLILTDVQGNAIVESDGTTGSPYWKQNARKILAVPEKDFTELHGTKRRRMSRKNEDVGAVAEVTEKIEQLVLASQCLPDVTSTIRELTSLAAVQRPTLTHSQLQTIKHGFSCVICLKLMTEPLFMQCCQNLIGCKTCVEEWHGNSDTCAKCRGSIEGSSMFEVKGLSEALSVLGSLFEEE</sequence>
<keyword evidence="2 4" id="KW-0863">Zinc-finger</keyword>